<keyword evidence="2" id="KW-1185">Reference proteome</keyword>
<organism evidence="1 2">
    <name type="scientific">Jeotgalicoccus meleagridis</name>
    <dbReference type="NCBI Taxonomy" id="2759181"/>
    <lineage>
        <taxon>Bacteria</taxon>
        <taxon>Bacillati</taxon>
        <taxon>Bacillota</taxon>
        <taxon>Bacilli</taxon>
        <taxon>Bacillales</taxon>
        <taxon>Staphylococcaceae</taxon>
        <taxon>Jeotgalicoccus</taxon>
    </lineage>
</organism>
<dbReference type="AlphaFoldDB" id="A0A6V7RN31"/>
<gene>
    <name evidence="1" type="ORF">JEODO184_01525</name>
</gene>
<reference evidence="1 2" key="1">
    <citation type="submission" date="2020-07" db="EMBL/GenBank/DDBJ databases">
        <authorList>
            <person name="Criscuolo A."/>
        </authorList>
    </citation>
    <scope>NUCLEOTIDE SEQUENCE [LARGE SCALE GENOMIC DNA]</scope>
    <source>
        <strain evidence="1">CIP111649</strain>
    </source>
</reference>
<proteinExistence type="predicted"/>
<protein>
    <submittedName>
        <fullName evidence="1">Uncharacterized protein</fullName>
    </submittedName>
</protein>
<evidence type="ECO:0000313" key="1">
    <source>
        <dbReference type="EMBL" id="CAD2078910.1"/>
    </source>
</evidence>
<name>A0A6V7RN31_9STAP</name>
<dbReference type="Proteomes" id="UP000589351">
    <property type="component" value="Unassembled WGS sequence"/>
</dbReference>
<dbReference type="EMBL" id="CAJEWD010000008">
    <property type="protein sequence ID" value="CAD2078910.1"/>
    <property type="molecule type" value="Genomic_DNA"/>
</dbReference>
<dbReference type="RefSeq" id="WP_185125997.1">
    <property type="nucleotide sequence ID" value="NZ_CAJEWD010000008.1"/>
</dbReference>
<accession>A0A6V7RN31</accession>
<sequence>MKLSKYKSLFEKEFIKDVRPEKDYYLMFKRSKRDKEYSLESKYFYGLHPPFTFKMVDGQLNVNVKSNKIKTLYLTYLTLDTKFGSVPKESLVNLENVKKFYINFDITTNASVEVIPFIIQYDLNGKKNMKRITRPMEYFEADNDVIKLRLVFKVKGYGNFIIRSIKRRDVEVS</sequence>
<evidence type="ECO:0000313" key="2">
    <source>
        <dbReference type="Proteomes" id="UP000589351"/>
    </source>
</evidence>
<comment type="caution">
    <text evidence="1">The sequence shown here is derived from an EMBL/GenBank/DDBJ whole genome shotgun (WGS) entry which is preliminary data.</text>
</comment>